<comment type="similarity">
    <text evidence="2 3">Belongs to the small heat shock protein (HSP20) family.</text>
</comment>
<dbReference type="InterPro" id="IPR008978">
    <property type="entry name" value="HSP20-like_chaperone"/>
</dbReference>
<evidence type="ECO:0000256" key="1">
    <source>
        <dbReference type="ARBA" id="ARBA00023016"/>
    </source>
</evidence>
<dbReference type="Pfam" id="PF00011">
    <property type="entry name" value="HSP20"/>
    <property type="match status" value="1"/>
</dbReference>
<dbReference type="AlphaFoldDB" id="A0AAE0DGA7"/>
<protein>
    <recommendedName>
        <fullName evidence="5">SHSP domain-containing protein</fullName>
    </recommendedName>
</protein>
<organism evidence="6 7">
    <name type="scientific">Lepraria neglecta</name>
    <dbReference type="NCBI Taxonomy" id="209136"/>
    <lineage>
        <taxon>Eukaryota</taxon>
        <taxon>Fungi</taxon>
        <taxon>Dikarya</taxon>
        <taxon>Ascomycota</taxon>
        <taxon>Pezizomycotina</taxon>
        <taxon>Lecanoromycetes</taxon>
        <taxon>OSLEUM clade</taxon>
        <taxon>Lecanoromycetidae</taxon>
        <taxon>Lecanorales</taxon>
        <taxon>Lecanorineae</taxon>
        <taxon>Stereocaulaceae</taxon>
        <taxon>Lepraria</taxon>
    </lineage>
</organism>
<feature type="domain" description="SHSP" evidence="5">
    <location>
        <begin position="32"/>
        <end position="197"/>
    </location>
</feature>
<comment type="caution">
    <text evidence="6">The sequence shown here is derived from an EMBL/GenBank/DDBJ whole genome shotgun (WGS) entry which is preliminary data.</text>
</comment>
<evidence type="ECO:0000313" key="7">
    <source>
        <dbReference type="Proteomes" id="UP001276659"/>
    </source>
</evidence>
<dbReference type="PANTHER" id="PTHR11527">
    <property type="entry name" value="HEAT-SHOCK PROTEIN 20 FAMILY MEMBER"/>
    <property type="match status" value="1"/>
</dbReference>
<feature type="compositionally biased region" description="Basic and acidic residues" evidence="4">
    <location>
        <begin position="125"/>
        <end position="137"/>
    </location>
</feature>
<evidence type="ECO:0000313" key="6">
    <source>
        <dbReference type="EMBL" id="KAK3168160.1"/>
    </source>
</evidence>
<evidence type="ECO:0000256" key="2">
    <source>
        <dbReference type="PROSITE-ProRule" id="PRU00285"/>
    </source>
</evidence>
<dbReference type="CDD" id="cd06464">
    <property type="entry name" value="ACD_sHsps-like"/>
    <property type="match status" value="1"/>
</dbReference>
<keyword evidence="7" id="KW-1185">Reference proteome</keyword>
<feature type="region of interest" description="Disordered" evidence="4">
    <location>
        <begin position="79"/>
        <end position="142"/>
    </location>
</feature>
<dbReference type="EMBL" id="JASNWA010000010">
    <property type="protein sequence ID" value="KAK3168160.1"/>
    <property type="molecule type" value="Genomic_DNA"/>
</dbReference>
<reference evidence="6" key="1">
    <citation type="submission" date="2022-11" db="EMBL/GenBank/DDBJ databases">
        <title>Chromosomal genome sequence assembly and mating type (MAT) locus characterization of the leprose asexual lichenized fungus Lepraria neglecta (Nyl.) Erichsen.</title>
        <authorList>
            <person name="Allen J.L."/>
            <person name="Pfeffer B."/>
        </authorList>
    </citation>
    <scope>NUCLEOTIDE SEQUENCE</scope>
    <source>
        <strain evidence="6">Allen 5258</strain>
    </source>
</reference>
<accession>A0AAE0DGA7</accession>
<dbReference type="SUPFAM" id="SSF49764">
    <property type="entry name" value="HSP20-like chaperones"/>
    <property type="match status" value="1"/>
</dbReference>
<name>A0AAE0DGA7_9LECA</name>
<keyword evidence="1" id="KW-0346">Stress response</keyword>
<proteinExistence type="inferred from homology"/>
<evidence type="ECO:0000256" key="4">
    <source>
        <dbReference type="SAM" id="MobiDB-lite"/>
    </source>
</evidence>
<evidence type="ECO:0000259" key="5">
    <source>
        <dbReference type="PROSITE" id="PS01031"/>
    </source>
</evidence>
<dbReference type="InterPro" id="IPR002068">
    <property type="entry name" value="A-crystallin/Hsp20_dom"/>
</dbReference>
<dbReference type="PROSITE" id="PS01031">
    <property type="entry name" value="SHSP"/>
    <property type="match status" value="1"/>
</dbReference>
<gene>
    <name evidence="6" type="ORF">OEA41_004606</name>
</gene>
<feature type="compositionally biased region" description="Basic and acidic residues" evidence="4">
    <location>
        <begin position="79"/>
        <end position="93"/>
    </location>
</feature>
<dbReference type="Gene3D" id="2.60.40.790">
    <property type="match status" value="1"/>
</dbReference>
<dbReference type="Proteomes" id="UP001276659">
    <property type="component" value="Unassembled WGS sequence"/>
</dbReference>
<dbReference type="InterPro" id="IPR031107">
    <property type="entry name" value="Small_HSP"/>
</dbReference>
<evidence type="ECO:0000256" key="3">
    <source>
        <dbReference type="RuleBase" id="RU003616"/>
    </source>
</evidence>
<sequence>MSLFARFPSNDVNPLFRLLDDYNTQSTGGFNSSVRAFQPKFDVREHKESYELQGELPGIDQKDVHIQFADPHTLVIKGRVEREYSSDGSEKPRGRITGDVTESSPSRKATVEDENEEATNGNATKNKDVAKPSDNKVQHNHGSRYWVSERSVGEFHRAFTFPSRVDQDGVKAKLNNGILNVVVPKAAAHEGKRIQVE</sequence>